<accession>A0A0F9SE88</accession>
<sequence>MDRNNDRRRRRFDGFLPSDVANLAVWTRADQGINAVGGLVEFWDFFNGTFRGVFRLGQGAGANRPTHIVSDPVYNNRSTVSFGGNDFLDTPNFSANIIQPNTIFIVSNFGVAAIEIMFFETGGAQRNALFKSGGNISINANVSLNTPFIDTNPHIYEGTYDGVNSELFIDGTSLVIGDAGILSLANIRFGANSAPANFLTGKIAEFIVYNADVSAADRTDIRNYLNTRYAIF</sequence>
<protein>
    <submittedName>
        <fullName evidence="1">Uncharacterized protein</fullName>
    </submittedName>
</protein>
<dbReference type="InterPro" id="IPR013320">
    <property type="entry name" value="ConA-like_dom_sf"/>
</dbReference>
<comment type="caution">
    <text evidence="1">The sequence shown here is derived from an EMBL/GenBank/DDBJ whole genome shotgun (WGS) entry which is preliminary data.</text>
</comment>
<evidence type="ECO:0000313" key="1">
    <source>
        <dbReference type="EMBL" id="KKN67190.1"/>
    </source>
</evidence>
<dbReference type="SUPFAM" id="SSF49899">
    <property type="entry name" value="Concanavalin A-like lectins/glucanases"/>
    <property type="match status" value="1"/>
</dbReference>
<dbReference type="AlphaFoldDB" id="A0A0F9SE88"/>
<organism evidence="1">
    <name type="scientific">marine sediment metagenome</name>
    <dbReference type="NCBI Taxonomy" id="412755"/>
    <lineage>
        <taxon>unclassified sequences</taxon>
        <taxon>metagenomes</taxon>
        <taxon>ecological metagenomes</taxon>
    </lineage>
</organism>
<name>A0A0F9SE88_9ZZZZ</name>
<dbReference type="Gene3D" id="2.60.120.200">
    <property type="match status" value="1"/>
</dbReference>
<gene>
    <name evidence="1" type="ORF">LCGC14_0463630</name>
</gene>
<reference evidence="1" key="1">
    <citation type="journal article" date="2015" name="Nature">
        <title>Complex archaea that bridge the gap between prokaryotes and eukaryotes.</title>
        <authorList>
            <person name="Spang A."/>
            <person name="Saw J.H."/>
            <person name="Jorgensen S.L."/>
            <person name="Zaremba-Niedzwiedzka K."/>
            <person name="Martijn J."/>
            <person name="Lind A.E."/>
            <person name="van Eijk R."/>
            <person name="Schleper C."/>
            <person name="Guy L."/>
            <person name="Ettema T.J."/>
        </authorList>
    </citation>
    <scope>NUCLEOTIDE SEQUENCE</scope>
</reference>
<dbReference type="EMBL" id="LAZR01000481">
    <property type="protein sequence ID" value="KKN67190.1"/>
    <property type="molecule type" value="Genomic_DNA"/>
</dbReference>
<proteinExistence type="predicted"/>